<evidence type="ECO:0000256" key="5">
    <source>
        <dbReference type="ARBA" id="ARBA00023136"/>
    </source>
</evidence>
<evidence type="ECO:0000259" key="7">
    <source>
        <dbReference type="Pfam" id="PF00892"/>
    </source>
</evidence>
<dbReference type="PANTHER" id="PTHR32322">
    <property type="entry name" value="INNER MEMBRANE TRANSPORTER"/>
    <property type="match status" value="1"/>
</dbReference>
<keyword evidence="4 6" id="KW-1133">Transmembrane helix</keyword>
<feature type="transmembrane region" description="Helical" evidence="6">
    <location>
        <begin position="59"/>
        <end position="79"/>
    </location>
</feature>
<evidence type="ECO:0000256" key="1">
    <source>
        <dbReference type="ARBA" id="ARBA00004141"/>
    </source>
</evidence>
<organism evidence="8 9">
    <name type="scientific">Reichenbachiella carrageenanivorans</name>
    <dbReference type="NCBI Taxonomy" id="2979869"/>
    <lineage>
        <taxon>Bacteria</taxon>
        <taxon>Pseudomonadati</taxon>
        <taxon>Bacteroidota</taxon>
        <taxon>Cytophagia</taxon>
        <taxon>Cytophagales</taxon>
        <taxon>Reichenbachiellaceae</taxon>
        <taxon>Reichenbachiella</taxon>
    </lineage>
</organism>
<protein>
    <submittedName>
        <fullName evidence="8">DMT family transporter</fullName>
    </submittedName>
</protein>
<feature type="transmembrane region" description="Helical" evidence="6">
    <location>
        <begin position="30"/>
        <end position="47"/>
    </location>
</feature>
<feature type="transmembrane region" description="Helical" evidence="6">
    <location>
        <begin position="237"/>
        <end position="258"/>
    </location>
</feature>
<feature type="transmembrane region" description="Helical" evidence="6">
    <location>
        <begin position="145"/>
        <end position="166"/>
    </location>
</feature>
<dbReference type="InterPro" id="IPR000620">
    <property type="entry name" value="EamA_dom"/>
</dbReference>
<feature type="transmembrane region" description="Helical" evidence="6">
    <location>
        <begin position="207"/>
        <end position="225"/>
    </location>
</feature>
<proteinExistence type="inferred from homology"/>
<evidence type="ECO:0000256" key="2">
    <source>
        <dbReference type="ARBA" id="ARBA00007362"/>
    </source>
</evidence>
<gene>
    <name evidence="8" type="ORF">N7E81_12480</name>
</gene>
<dbReference type="PANTHER" id="PTHR32322:SF2">
    <property type="entry name" value="EAMA DOMAIN-CONTAINING PROTEIN"/>
    <property type="match status" value="1"/>
</dbReference>
<dbReference type="Proteomes" id="UP001062165">
    <property type="component" value="Chromosome"/>
</dbReference>
<sequence>MFACFTALLWGFLAIALKVAVTEINPITVSWFRFMTAGVFLFAFVKIKKPDEWQAMKPFPWLSLVAALGLCLNYVGYITGIHLTGPNNAQIIIQSAPLIVGIIGIFIFKEKVSKRQLAGIATAACGFYFFYHYQHGNTLDQGKALYNKGSLIVFLAAICWVVYAVSQKVLVSKYPVRAINLVLFVFSTFALAPFVDYQSILQMDIGMWLLMLFLGLNTLVAYSFLGEAFKYADANKVGIIITLNPLITIFAMTILAYLEVTWIAPDTLSLPGLISALAVLGGAIIAVKSK</sequence>
<keyword evidence="9" id="KW-1185">Reference proteome</keyword>
<reference evidence="8" key="1">
    <citation type="submission" date="2022-10" db="EMBL/GenBank/DDBJ databases">
        <title>Comparative genomics and taxonomic characterization of three novel marine species of genus Reichenbachiella exhibiting antioxidant and polysaccharide degradation activities.</title>
        <authorList>
            <person name="Muhammad N."/>
            <person name="Lee Y.-J."/>
            <person name="Ko J."/>
            <person name="Kim S.-G."/>
        </authorList>
    </citation>
    <scope>NUCLEOTIDE SEQUENCE</scope>
    <source>
        <strain evidence="8">Wsw4-B4</strain>
    </source>
</reference>
<feature type="transmembrane region" description="Helical" evidence="6">
    <location>
        <begin position="178"/>
        <end position="195"/>
    </location>
</feature>
<evidence type="ECO:0000313" key="8">
    <source>
        <dbReference type="EMBL" id="UXX78176.1"/>
    </source>
</evidence>
<evidence type="ECO:0000256" key="4">
    <source>
        <dbReference type="ARBA" id="ARBA00022989"/>
    </source>
</evidence>
<feature type="transmembrane region" description="Helical" evidence="6">
    <location>
        <begin position="117"/>
        <end position="133"/>
    </location>
</feature>
<dbReference type="EMBL" id="CP106735">
    <property type="protein sequence ID" value="UXX78176.1"/>
    <property type="molecule type" value="Genomic_DNA"/>
</dbReference>
<feature type="domain" description="EamA" evidence="7">
    <location>
        <begin position="2"/>
        <end position="130"/>
    </location>
</feature>
<dbReference type="InterPro" id="IPR037185">
    <property type="entry name" value="EmrE-like"/>
</dbReference>
<keyword evidence="3 6" id="KW-0812">Transmembrane</keyword>
<evidence type="ECO:0000313" key="9">
    <source>
        <dbReference type="Proteomes" id="UP001062165"/>
    </source>
</evidence>
<dbReference type="InterPro" id="IPR050638">
    <property type="entry name" value="AA-Vitamin_Transporters"/>
</dbReference>
<feature type="transmembrane region" description="Helical" evidence="6">
    <location>
        <begin position="270"/>
        <end position="287"/>
    </location>
</feature>
<evidence type="ECO:0000256" key="3">
    <source>
        <dbReference type="ARBA" id="ARBA00022692"/>
    </source>
</evidence>
<dbReference type="Pfam" id="PF00892">
    <property type="entry name" value="EamA"/>
    <property type="match status" value="2"/>
</dbReference>
<dbReference type="SUPFAM" id="SSF103481">
    <property type="entry name" value="Multidrug resistance efflux transporter EmrE"/>
    <property type="match status" value="1"/>
</dbReference>
<feature type="transmembrane region" description="Helical" evidence="6">
    <location>
        <begin position="91"/>
        <end position="108"/>
    </location>
</feature>
<accession>A0ABY6CW83</accession>
<evidence type="ECO:0000256" key="6">
    <source>
        <dbReference type="SAM" id="Phobius"/>
    </source>
</evidence>
<comment type="subcellular location">
    <subcellularLocation>
        <location evidence="1">Membrane</location>
        <topology evidence="1">Multi-pass membrane protein</topology>
    </subcellularLocation>
</comment>
<comment type="similarity">
    <text evidence="2">Belongs to the EamA transporter family.</text>
</comment>
<feature type="domain" description="EamA" evidence="7">
    <location>
        <begin position="148"/>
        <end position="256"/>
    </location>
</feature>
<dbReference type="RefSeq" id="WP_263049922.1">
    <property type="nucleotide sequence ID" value="NZ_CP106735.1"/>
</dbReference>
<name>A0ABY6CW83_9BACT</name>
<keyword evidence="5 6" id="KW-0472">Membrane</keyword>